<gene>
    <name evidence="2" type="ORF">ALC62_01078</name>
</gene>
<evidence type="ECO:0000313" key="3">
    <source>
        <dbReference type="Proteomes" id="UP000078542"/>
    </source>
</evidence>
<accession>A0A195D4X1</accession>
<dbReference type="Proteomes" id="UP000078542">
    <property type="component" value="Unassembled WGS sequence"/>
</dbReference>
<name>A0A195D4X1_9HYME</name>
<feature type="region of interest" description="Disordered" evidence="1">
    <location>
        <begin position="34"/>
        <end position="67"/>
    </location>
</feature>
<dbReference type="AlphaFoldDB" id="A0A195D4X1"/>
<feature type="compositionally biased region" description="Basic residues" evidence="1">
    <location>
        <begin position="55"/>
        <end position="65"/>
    </location>
</feature>
<sequence>MGRNEDRKRGRKTVREARFARMYLCIGIPFSKKGGKHKLRTKTSVASGRAYAGTRGKKKVTRPRPTKSYDRVKQLALNLHMQPQEFTLGEPLTIMRFYGVSFEGNGQ</sequence>
<evidence type="ECO:0000313" key="2">
    <source>
        <dbReference type="EMBL" id="KYN07896.1"/>
    </source>
</evidence>
<dbReference type="EMBL" id="KQ976842">
    <property type="protein sequence ID" value="KYN07896.1"/>
    <property type="molecule type" value="Genomic_DNA"/>
</dbReference>
<reference evidence="2 3" key="1">
    <citation type="submission" date="2016-03" db="EMBL/GenBank/DDBJ databases">
        <title>Cyphomyrmex costatus WGS genome.</title>
        <authorList>
            <person name="Nygaard S."/>
            <person name="Hu H."/>
            <person name="Boomsma J."/>
            <person name="Zhang G."/>
        </authorList>
    </citation>
    <scope>NUCLEOTIDE SEQUENCE [LARGE SCALE GENOMIC DNA]</scope>
    <source>
        <strain evidence="2">MS0001</strain>
        <tissue evidence="2">Whole body</tissue>
    </source>
</reference>
<keyword evidence="3" id="KW-1185">Reference proteome</keyword>
<organism evidence="2 3">
    <name type="scientific">Cyphomyrmex costatus</name>
    <dbReference type="NCBI Taxonomy" id="456900"/>
    <lineage>
        <taxon>Eukaryota</taxon>
        <taxon>Metazoa</taxon>
        <taxon>Ecdysozoa</taxon>
        <taxon>Arthropoda</taxon>
        <taxon>Hexapoda</taxon>
        <taxon>Insecta</taxon>
        <taxon>Pterygota</taxon>
        <taxon>Neoptera</taxon>
        <taxon>Endopterygota</taxon>
        <taxon>Hymenoptera</taxon>
        <taxon>Apocrita</taxon>
        <taxon>Aculeata</taxon>
        <taxon>Formicoidea</taxon>
        <taxon>Formicidae</taxon>
        <taxon>Myrmicinae</taxon>
        <taxon>Cyphomyrmex</taxon>
    </lineage>
</organism>
<protein>
    <submittedName>
        <fullName evidence="2">Uncharacterized protein</fullName>
    </submittedName>
</protein>
<proteinExistence type="predicted"/>
<evidence type="ECO:0000256" key="1">
    <source>
        <dbReference type="SAM" id="MobiDB-lite"/>
    </source>
</evidence>